<dbReference type="Proteomes" id="UP000007799">
    <property type="component" value="Unassembled WGS sequence"/>
</dbReference>
<dbReference type="AlphaFoldDB" id="F2UPR2"/>
<name>F2UPR2_SALR5</name>
<evidence type="ECO:0000313" key="1">
    <source>
        <dbReference type="EMBL" id="EGD79617.1"/>
    </source>
</evidence>
<gene>
    <name evidence="1" type="ORF">PTSG_10464</name>
</gene>
<keyword evidence="2" id="KW-1185">Reference proteome</keyword>
<dbReference type="Gene3D" id="3.30.70.100">
    <property type="match status" value="1"/>
</dbReference>
<dbReference type="RefSeq" id="XP_004988845.1">
    <property type="nucleotide sequence ID" value="XM_004988788.1"/>
</dbReference>
<evidence type="ECO:0008006" key="3">
    <source>
        <dbReference type="Google" id="ProtNLM"/>
    </source>
</evidence>
<sequence length="121" mass="13538">MAIPGNNFSALVSFKLKQGKDYDKDVVPVMQRFVETTSKEADMFFYGFARSTSDPSVFVCREHYKNADAFLVHLANVGKHLEEMGEFADITMVTFVGSEEDTKNAKLIEATKALPTTFITL</sequence>
<protein>
    <recommendedName>
        <fullName evidence="3">ABM domain-containing protein</fullName>
    </recommendedName>
</protein>
<reference evidence="1" key="1">
    <citation type="submission" date="2009-08" db="EMBL/GenBank/DDBJ databases">
        <title>Annotation of Salpingoeca rosetta.</title>
        <authorList>
            <consortium name="The Broad Institute Genome Sequencing Platform"/>
            <person name="Russ C."/>
            <person name="Cuomo C."/>
            <person name="Burger G."/>
            <person name="Gray M.W."/>
            <person name="Holland P.W.H."/>
            <person name="King N."/>
            <person name="Lang F.B.F."/>
            <person name="Roger A.J."/>
            <person name="Ruiz-Trillo I."/>
            <person name="Young S.K."/>
            <person name="Zeng Q."/>
            <person name="Gargeya S."/>
            <person name="Alvarado L."/>
            <person name="Berlin A."/>
            <person name="Chapman S.B."/>
            <person name="Chen Z."/>
            <person name="Freedman E."/>
            <person name="Gellesch M."/>
            <person name="Goldberg J."/>
            <person name="Griggs A."/>
            <person name="Gujja S."/>
            <person name="Heilman E."/>
            <person name="Heiman D."/>
            <person name="Howarth C."/>
            <person name="Mehta T."/>
            <person name="Neiman D."/>
            <person name="Pearson M."/>
            <person name="Roberts A."/>
            <person name="Saif S."/>
            <person name="Shea T."/>
            <person name="Shenoy N."/>
            <person name="Sisk P."/>
            <person name="Stolte C."/>
            <person name="Sykes S."/>
            <person name="White J."/>
            <person name="Yandava C."/>
            <person name="Haas B."/>
            <person name="Nusbaum C."/>
            <person name="Birren B."/>
        </authorList>
    </citation>
    <scope>NUCLEOTIDE SEQUENCE [LARGE SCALE GENOMIC DNA]</scope>
    <source>
        <strain evidence="1">ATCC 50818</strain>
    </source>
</reference>
<dbReference type="KEGG" id="sre:PTSG_10464"/>
<organism evidence="2">
    <name type="scientific">Salpingoeca rosetta (strain ATCC 50818 / BSB-021)</name>
    <dbReference type="NCBI Taxonomy" id="946362"/>
    <lineage>
        <taxon>Eukaryota</taxon>
        <taxon>Choanoflagellata</taxon>
        <taxon>Craspedida</taxon>
        <taxon>Salpingoecidae</taxon>
        <taxon>Salpingoeca</taxon>
    </lineage>
</organism>
<dbReference type="GeneID" id="16069385"/>
<dbReference type="InParanoid" id="F2UPR2"/>
<accession>F2UPR2</accession>
<dbReference type="InterPro" id="IPR011008">
    <property type="entry name" value="Dimeric_a/b-barrel"/>
</dbReference>
<proteinExistence type="predicted"/>
<dbReference type="SUPFAM" id="SSF54909">
    <property type="entry name" value="Dimeric alpha+beta barrel"/>
    <property type="match status" value="1"/>
</dbReference>
<dbReference type="EMBL" id="GL832987">
    <property type="protein sequence ID" value="EGD79617.1"/>
    <property type="molecule type" value="Genomic_DNA"/>
</dbReference>
<evidence type="ECO:0000313" key="2">
    <source>
        <dbReference type="Proteomes" id="UP000007799"/>
    </source>
</evidence>